<sequence length="809" mass="88496">MKAIHIKLATFSFAALLLASCSDSNSIIDEPQVGKATKIVGSSVKALYSSDLTSRVHNLKGNVTKATRAYDASKFDGITSMPTQPNVPAEAIDITTAPGNAWDAHSGIYVVKANTTFNVNWYVDGATFYVEKGATLTWNAYGQNGTIYVLDGGKLQVENSPVFQQATVYNYGNIEFNNNAPEVVVSQPFYNAGNLNLTGKRFDVQNKCYIGGNLKADKLTNNSGMALYIVGDCEIKSGEELRLSGCSLNIGGKFSTAGKLSLNSGALFVSGCSVNVGGDLDVNSGGEIHIDYLSANNITLSSGSSIVMKDKSMINCTGTLASNNQDTSHNYLEGDNAVAVVKASTITFNNGAPIESTEEKKKYEITMFGTPGNNSKIILDGTFKINNEEITPVCANANIYPMSDENASGVSLPKTECNPGGYKDDNTEPEPSKPGLDLITNIDYDHTHEISATGIMPLNGYFYMSYHTNQEQADNAEYSHGGCVEVFTPVQNDKVELKQYLYDEARDLDFNHLLAVTLNSGERKVFLPGTSYKKGAMLAYMTINDDHMLATESKQITTTETDKDGKPVVKYEEPLQYVQLHPATEEFARKGYDENCVVYNNKTDHLIVATTEGYVIYDANKNNEMNEVASYSRPGKVKHMAIGDGKIVGLYLNDRTHGSEDAVDATIEVIDRDTEDFENSKTFSVSMNIKPNDGKNVIAVNDHKIYVCQSGLGLYVYDMDGNEVGKWQMPKAWNEKKGIYKALCNGCFVDDNYVYLAYGSYGIVVLDKNTLEVVAHRATLKSANYITVKDGYMYVAYGRSRLQVFKLAE</sequence>
<dbReference type="InterPro" id="IPR015943">
    <property type="entry name" value="WD40/YVTN_repeat-like_dom_sf"/>
</dbReference>
<accession>A0A6G1TY85</accession>
<dbReference type="Gene3D" id="2.130.10.10">
    <property type="entry name" value="YVTN repeat-like/Quinoprotein amine dehydrogenase"/>
    <property type="match status" value="1"/>
</dbReference>
<evidence type="ECO:0000313" key="1">
    <source>
        <dbReference type="EMBL" id="MQN79855.1"/>
    </source>
</evidence>
<gene>
    <name evidence="1" type="ORF">F7D73_02540</name>
</gene>
<organism evidence="1 2">
    <name type="scientific">Segatella copri</name>
    <dbReference type="NCBI Taxonomy" id="165179"/>
    <lineage>
        <taxon>Bacteria</taxon>
        <taxon>Pseudomonadati</taxon>
        <taxon>Bacteroidota</taxon>
        <taxon>Bacteroidia</taxon>
        <taxon>Bacteroidales</taxon>
        <taxon>Prevotellaceae</taxon>
        <taxon>Segatella</taxon>
    </lineage>
</organism>
<dbReference type="PROSITE" id="PS51257">
    <property type="entry name" value="PROKAR_LIPOPROTEIN"/>
    <property type="match status" value="1"/>
</dbReference>
<dbReference type="AlphaFoldDB" id="A0A6G1TY85"/>
<dbReference type="RefSeq" id="WP_153122145.1">
    <property type="nucleotide sequence ID" value="NZ_VZCB01000020.1"/>
</dbReference>
<dbReference type="SUPFAM" id="SSF101898">
    <property type="entry name" value="NHL repeat"/>
    <property type="match status" value="1"/>
</dbReference>
<evidence type="ECO:0000313" key="2">
    <source>
        <dbReference type="Proteomes" id="UP000480425"/>
    </source>
</evidence>
<dbReference type="EMBL" id="VZCB01000020">
    <property type="protein sequence ID" value="MQN79855.1"/>
    <property type="molecule type" value="Genomic_DNA"/>
</dbReference>
<name>A0A6G1TY85_9BACT</name>
<dbReference type="Proteomes" id="UP000480425">
    <property type="component" value="Unassembled WGS sequence"/>
</dbReference>
<proteinExistence type="predicted"/>
<protein>
    <submittedName>
        <fullName evidence="1">Uncharacterized protein</fullName>
    </submittedName>
</protein>
<comment type="caution">
    <text evidence="1">The sequence shown here is derived from an EMBL/GenBank/DDBJ whole genome shotgun (WGS) entry which is preliminary data.</text>
</comment>
<reference evidence="1 2" key="1">
    <citation type="submission" date="2019-09" db="EMBL/GenBank/DDBJ databases">
        <title>Distinct polysaccharide growth profiles of human intestinal Prevotella copri isolates.</title>
        <authorList>
            <person name="Fehlner-Peach H."/>
            <person name="Magnabosco C."/>
            <person name="Raghavan V."/>
            <person name="Scher J.U."/>
            <person name="Tett A."/>
            <person name="Cox L.M."/>
            <person name="Gottsegen C."/>
            <person name="Watters A."/>
            <person name="Wiltshire- Gordon J.D."/>
            <person name="Segata N."/>
            <person name="Bonneau R."/>
            <person name="Littman D.R."/>
        </authorList>
    </citation>
    <scope>NUCLEOTIDE SEQUENCE [LARGE SCALE GENOMIC DNA]</scope>
    <source>
        <strain evidence="2">iA622</strain>
    </source>
</reference>
<dbReference type="OrthoDB" id="1083011at2"/>